<reference evidence="2 3" key="1">
    <citation type="journal article" date="2016" name="Sci. Rep.">
        <title>A novel ammonia-oxidizing archaeon from wastewater treatment plant: Its enrichment, physiological and genomic characteristics.</title>
        <authorList>
            <person name="Li Y."/>
            <person name="Ding K."/>
            <person name="Wen X."/>
            <person name="Zhang B."/>
            <person name="Shen B."/>
            <person name="Yang Y."/>
        </authorList>
    </citation>
    <scope>NUCLEOTIDE SEQUENCE [LARGE SCALE GENOMIC DNA]</scope>
    <source>
        <strain evidence="2 3">SAT1</strain>
    </source>
</reference>
<name>A0A3G1B632_9ARCH</name>
<keyword evidence="3" id="KW-1185">Reference proteome</keyword>
<evidence type="ECO:0000313" key="2">
    <source>
        <dbReference type="EMBL" id="AJZ76545.1"/>
    </source>
</evidence>
<proteinExistence type="predicted"/>
<organism evidence="2 3">
    <name type="scientific">Candidatus Nitrosotenuis cloacae</name>
    <dbReference type="NCBI Taxonomy" id="1603555"/>
    <lineage>
        <taxon>Archaea</taxon>
        <taxon>Nitrososphaerota</taxon>
        <taxon>Candidatus Nitrosotenuis</taxon>
    </lineage>
</organism>
<gene>
    <name evidence="2" type="ORF">SU86_001195</name>
</gene>
<dbReference type="AlphaFoldDB" id="A0A3G1B632"/>
<dbReference type="EMBL" id="CP011097">
    <property type="protein sequence ID" value="AJZ76545.1"/>
    <property type="molecule type" value="Genomic_DNA"/>
</dbReference>
<evidence type="ECO:0000313" key="3">
    <source>
        <dbReference type="Proteomes" id="UP000266745"/>
    </source>
</evidence>
<evidence type="ECO:0000256" key="1">
    <source>
        <dbReference type="SAM" id="MobiDB-lite"/>
    </source>
</evidence>
<dbReference type="Proteomes" id="UP000266745">
    <property type="component" value="Chromosome"/>
</dbReference>
<feature type="region of interest" description="Disordered" evidence="1">
    <location>
        <begin position="91"/>
        <end position="111"/>
    </location>
</feature>
<feature type="compositionally biased region" description="Basic residues" evidence="1">
    <location>
        <begin position="102"/>
        <end position="111"/>
    </location>
</feature>
<dbReference type="OrthoDB" id="11892at2157"/>
<protein>
    <submittedName>
        <fullName evidence="2">Uncharacterized protein</fullName>
    </submittedName>
</protein>
<dbReference type="RefSeq" id="WP_048189179.1">
    <property type="nucleotide sequence ID" value="NZ_CP011097.1"/>
</dbReference>
<dbReference type="KEGG" id="tah:SU86_001195"/>
<feature type="compositionally biased region" description="Basic and acidic residues" evidence="1">
    <location>
        <begin position="91"/>
        <end position="101"/>
    </location>
</feature>
<dbReference type="GeneID" id="24874994"/>
<sequence>MLGLGNNLSELKIRIQKAHDDLASLGEPSQPLTEMIGSTNAIRLNEYLSKTDAKKTELISDYVLYTKQLEQIISSLFSIQSELKSILKEETSMMESTDIKPKRTRKSTKKN</sequence>
<accession>A0A3G1B632</accession>